<reference evidence="3 4" key="1">
    <citation type="journal article" date="2009" name="Nature">
        <title>Evolution of pathogenicity and sexual reproduction in eight Candida genomes.</title>
        <authorList>
            <person name="Butler G."/>
            <person name="Rasmussen M.D."/>
            <person name="Lin M.F."/>
            <person name="Santos M.A."/>
            <person name="Sakthikumar S."/>
            <person name="Munro C.A."/>
            <person name="Rheinbay E."/>
            <person name="Grabherr M."/>
            <person name="Forche A."/>
            <person name="Reedy J.L."/>
            <person name="Agrafioti I."/>
            <person name="Arnaud M.B."/>
            <person name="Bates S."/>
            <person name="Brown A.J."/>
            <person name="Brunke S."/>
            <person name="Costanzo M.C."/>
            <person name="Fitzpatrick D.A."/>
            <person name="de Groot P.W."/>
            <person name="Harris D."/>
            <person name="Hoyer L.L."/>
            <person name="Hube B."/>
            <person name="Klis F.M."/>
            <person name="Kodira C."/>
            <person name="Lennard N."/>
            <person name="Logue M.E."/>
            <person name="Martin R."/>
            <person name="Neiman A.M."/>
            <person name="Nikolaou E."/>
            <person name="Quail M.A."/>
            <person name="Quinn J."/>
            <person name="Santos M.C."/>
            <person name="Schmitzberger F.F."/>
            <person name="Sherlock G."/>
            <person name="Shah P."/>
            <person name="Silverstein K.A."/>
            <person name="Skrzypek M.S."/>
            <person name="Soll D."/>
            <person name="Staggs R."/>
            <person name="Stansfield I."/>
            <person name="Stumpf M.P."/>
            <person name="Sudbery P.E."/>
            <person name="Srikantha T."/>
            <person name="Zeng Q."/>
            <person name="Berman J."/>
            <person name="Berriman M."/>
            <person name="Heitman J."/>
            <person name="Gow N.A."/>
            <person name="Lorenz M.C."/>
            <person name="Birren B.W."/>
            <person name="Kellis M."/>
            <person name="Cuomo C.A."/>
        </authorList>
    </citation>
    <scope>NUCLEOTIDE SEQUENCE [LARGE SCALE GENOMIC DNA]</scope>
    <source>
        <strain evidence="4">ATCC MYA-3404 / T1</strain>
    </source>
</reference>
<feature type="chain" id="PRO_5013220525" description="Extracellular membrane protein CFEM domain-containing protein" evidence="2">
    <location>
        <begin position="16"/>
        <end position="225"/>
    </location>
</feature>
<dbReference type="KEGG" id="ctp:CTRG_04969"/>
<dbReference type="VEuPathDB" id="FungiDB:CTRG_04969"/>
<evidence type="ECO:0000256" key="2">
    <source>
        <dbReference type="SAM" id="SignalP"/>
    </source>
</evidence>
<dbReference type="Proteomes" id="UP000002037">
    <property type="component" value="Unassembled WGS sequence"/>
</dbReference>
<name>C5MFX6_CANTT</name>
<evidence type="ECO:0000313" key="3">
    <source>
        <dbReference type="EMBL" id="EER31239.1"/>
    </source>
</evidence>
<dbReference type="GeneID" id="8299043"/>
<feature type="compositionally biased region" description="Low complexity" evidence="1">
    <location>
        <begin position="182"/>
        <end position="192"/>
    </location>
</feature>
<sequence length="225" mass="23212">MNFIILLTFSTLTSANYFNVFKRATCDTGACVSAARALSETCDVNSRDIYKCLCNDMSDSFYENIIECAQNCDDVENGEQLPDASGLRSVYCELASQTGIPTVDFGGFGGGDFGDFSDFVTPTFDFDSVLSTIQGGSAESEETGSGSTAKTTGSSSGSGSKTTGSGSGTAKSGTNASETKNSETMSEESASAEAHETSETTTSATGAAALNSVLSNVILMLAILI</sequence>
<keyword evidence="4" id="KW-1185">Reference proteome</keyword>
<gene>
    <name evidence="3" type="ORF">CTRG_04969</name>
</gene>
<dbReference type="RefSeq" id="XP_002550671.1">
    <property type="nucleotide sequence ID" value="XM_002550625.1"/>
</dbReference>
<evidence type="ECO:0000256" key="1">
    <source>
        <dbReference type="SAM" id="MobiDB-lite"/>
    </source>
</evidence>
<dbReference type="STRING" id="294747.C5MFX6"/>
<dbReference type="EMBL" id="GG692401">
    <property type="protein sequence ID" value="EER31239.1"/>
    <property type="molecule type" value="Genomic_DNA"/>
</dbReference>
<dbReference type="AlphaFoldDB" id="C5MFX6"/>
<feature type="region of interest" description="Disordered" evidence="1">
    <location>
        <begin position="136"/>
        <end position="203"/>
    </location>
</feature>
<proteinExistence type="predicted"/>
<protein>
    <recommendedName>
        <fullName evidence="5">Extracellular membrane protein CFEM domain-containing protein</fullName>
    </recommendedName>
</protein>
<feature type="compositionally biased region" description="Low complexity" evidence="1">
    <location>
        <begin position="136"/>
        <end position="174"/>
    </location>
</feature>
<feature type="signal peptide" evidence="2">
    <location>
        <begin position="1"/>
        <end position="15"/>
    </location>
</feature>
<keyword evidence="2" id="KW-0732">Signal</keyword>
<accession>C5MFX6</accession>
<evidence type="ECO:0008006" key="5">
    <source>
        <dbReference type="Google" id="ProtNLM"/>
    </source>
</evidence>
<evidence type="ECO:0000313" key="4">
    <source>
        <dbReference type="Proteomes" id="UP000002037"/>
    </source>
</evidence>
<dbReference type="HOGENOM" id="CLU_1229795_0_0_1"/>
<organism evidence="3 4">
    <name type="scientific">Candida tropicalis (strain ATCC MYA-3404 / T1)</name>
    <name type="common">Yeast</name>
    <dbReference type="NCBI Taxonomy" id="294747"/>
    <lineage>
        <taxon>Eukaryota</taxon>
        <taxon>Fungi</taxon>
        <taxon>Dikarya</taxon>
        <taxon>Ascomycota</taxon>
        <taxon>Saccharomycotina</taxon>
        <taxon>Pichiomycetes</taxon>
        <taxon>Debaryomycetaceae</taxon>
        <taxon>Candida/Lodderomyces clade</taxon>
        <taxon>Candida</taxon>
    </lineage>
</organism>